<keyword evidence="3" id="KW-1185">Reference proteome</keyword>
<feature type="compositionally biased region" description="Low complexity" evidence="1">
    <location>
        <begin position="405"/>
        <end position="418"/>
    </location>
</feature>
<feature type="compositionally biased region" description="Basic and acidic residues" evidence="1">
    <location>
        <begin position="546"/>
        <end position="577"/>
    </location>
</feature>
<organism evidence="2 3">
    <name type="scientific">Calocera viscosa (strain TUFC12733)</name>
    <dbReference type="NCBI Taxonomy" id="1330018"/>
    <lineage>
        <taxon>Eukaryota</taxon>
        <taxon>Fungi</taxon>
        <taxon>Dikarya</taxon>
        <taxon>Basidiomycota</taxon>
        <taxon>Agaricomycotina</taxon>
        <taxon>Dacrymycetes</taxon>
        <taxon>Dacrymycetales</taxon>
        <taxon>Dacrymycetaceae</taxon>
        <taxon>Calocera</taxon>
    </lineage>
</organism>
<proteinExistence type="predicted"/>
<feature type="compositionally biased region" description="Basic and acidic residues" evidence="1">
    <location>
        <begin position="584"/>
        <end position="599"/>
    </location>
</feature>
<feature type="compositionally biased region" description="Acidic residues" evidence="1">
    <location>
        <begin position="139"/>
        <end position="159"/>
    </location>
</feature>
<dbReference type="EMBL" id="KV417300">
    <property type="protein sequence ID" value="KZO93627.1"/>
    <property type="molecule type" value="Genomic_DNA"/>
</dbReference>
<feature type="compositionally biased region" description="Pro residues" evidence="1">
    <location>
        <begin position="383"/>
        <end position="404"/>
    </location>
</feature>
<name>A0A167JIF1_CALVF</name>
<feature type="region of interest" description="Disordered" evidence="1">
    <location>
        <begin position="48"/>
        <end position="85"/>
    </location>
</feature>
<feature type="region of interest" description="Disordered" evidence="1">
    <location>
        <begin position="461"/>
        <end position="526"/>
    </location>
</feature>
<feature type="region of interest" description="Disordered" evidence="1">
    <location>
        <begin position="546"/>
        <end position="608"/>
    </location>
</feature>
<sequence>MPAELRLPRRPASLDLWYPPYPSSSTPLGTVPEPLRVRFPAPLPYLFQRSGRAGEGPGDVDTPADPATAGEEGAAEDGMREERNRERRDIEAHLSVLRAAHRIPLRPAGHFPTSSAQHMRSLSLPHPRTPPNRPRTALSEDEEDEAEGGGEEAEGEEDELLFRASLLTGSNARLRRRGAIRLSLPSFDAPLPLSPDSPTADTQLILCGRGWAAGARLPSGGRAPPDPVGGCGGLVHKRARREEGVYVSGAREEPEALVGSMRRRKRLGCGCEVELLGCRACGTPLGTHTTHLCKLHSLRHSPSYKARYRFLPSRVFPATAALLPPYSASSTLAAEEDASEELSGFLTPPASPGPGESVLVFDPNGDPEAYPTLSPERASCTPSPVPPSPSPPPRARPTLPPLSPVPALSLSPLGVSPATPVARPDEAHRWGSEPAVPESVQQDRDRLRRQIRGLEEVLAFSRTGPDPPETGLTPTAGWAPTTSMRILSSSPSPRIREDWIQDQNRARAQRAQAQDAERRGYWARAQPGLGLAQLRRELAERYEAEAWGLEEGRGGPPEGREDEGGGRQRQEDARGPEGADADPDAERRARGQRTLEEMWRAWGPGEGM</sequence>
<evidence type="ECO:0000256" key="1">
    <source>
        <dbReference type="SAM" id="MobiDB-lite"/>
    </source>
</evidence>
<reference evidence="2 3" key="1">
    <citation type="journal article" date="2016" name="Mol. Biol. Evol.">
        <title>Comparative Genomics of Early-Diverging Mushroom-Forming Fungi Provides Insights into the Origins of Lignocellulose Decay Capabilities.</title>
        <authorList>
            <person name="Nagy L.G."/>
            <person name="Riley R."/>
            <person name="Tritt A."/>
            <person name="Adam C."/>
            <person name="Daum C."/>
            <person name="Floudas D."/>
            <person name="Sun H."/>
            <person name="Yadav J.S."/>
            <person name="Pangilinan J."/>
            <person name="Larsson K.H."/>
            <person name="Matsuura K."/>
            <person name="Barry K."/>
            <person name="Labutti K."/>
            <person name="Kuo R."/>
            <person name="Ohm R.A."/>
            <person name="Bhattacharya S.S."/>
            <person name="Shirouzu T."/>
            <person name="Yoshinaga Y."/>
            <person name="Martin F.M."/>
            <person name="Grigoriev I.V."/>
            <person name="Hibbett D.S."/>
        </authorList>
    </citation>
    <scope>NUCLEOTIDE SEQUENCE [LARGE SCALE GENOMIC DNA]</scope>
    <source>
        <strain evidence="2 3">TUFC12733</strain>
    </source>
</reference>
<dbReference type="OrthoDB" id="10592087at2759"/>
<protein>
    <submittedName>
        <fullName evidence="2">Uncharacterized protein</fullName>
    </submittedName>
</protein>
<evidence type="ECO:0000313" key="3">
    <source>
        <dbReference type="Proteomes" id="UP000076738"/>
    </source>
</evidence>
<accession>A0A167JIF1</accession>
<feature type="region of interest" description="Disordered" evidence="1">
    <location>
        <begin position="105"/>
        <end position="159"/>
    </location>
</feature>
<feature type="region of interest" description="Disordered" evidence="1">
    <location>
        <begin position="333"/>
        <end position="444"/>
    </location>
</feature>
<feature type="compositionally biased region" description="Low complexity" evidence="1">
    <location>
        <begin position="63"/>
        <end position="72"/>
    </location>
</feature>
<gene>
    <name evidence="2" type="ORF">CALVIDRAFT_529358</name>
</gene>
<dbReference type="Proteomes" id="UP000076738">
    <property type="component" value="Unassembled WGS sequence"/>
</dbReference>
<evidence type="ECO:0000313" key="2">
    <source>
        <dbReference type="EMBL" id="KZO93627.1"/>
    </source>
</evidence>
<dbReference type="AlphaFoldDB" id="A0A167JIF1"/>